<evidence type="ECO:0000313" key="2">
    <source>
        <dbReference type="Proteomes" id="UP001590951"/>
    </source>
</evidence>
<organism evidence="1 2">
    <name type="scientific">Lepraria finkii</name>
    <dbReference type="NCBI Taxonomy" id="1340010"/>
    <lineage>
        <taxon>Eukaryota</taxon>
        <taxon>Fungi</taxon>
        <taxon>Dikarya</taxon>
        <taxon>Ascomycota</taxon>
        <taxon>Pezizomycotina</taxon>
        <taxon>Lecanoromycetes</taxon>
        <taxon>OSLEUM clade</taxon>
        <taxon>Lecanoromycetidae</taxon>
        <taxon>Lecanorales</taxon>
        <taxon>Lecanorineae</taxon>
        <taxon>Stereocaulaceae</taxon>
        <taxon>Lepraria</taxon>
    </lineage>
</organism>
<sequence>MLEHKRSTTPPRYRGKGAGVVYISNQNLLSSPSTQTQTVTPTKTASSLLDFLISCHKDKEVEPWTIFEITPEEIQTVWSMLERHESLYDYVLGKLR</sequence>
<proteinExistence type="predicted"/>
<comment type="caution">
    <text evidence="1">The sequence shown here is derived from an EMBL/GenBank/DDBJ whole genome shotgun (WGS) entry which is preliminary data.</text>
</comment>
<accession>A0ABR4AGZ0</accession>
<gene>
    <name evidence="1" type="ORF">ABVK25_012468</name>
</gene>
<protein>
    <submittedName>
        <fullName evidence="1">Uncharacterized protein</fullName>
    </submittedName>
</protein>
<name>A0ABR4AGZ0_9LECA</name>
<evidence type="ECO:0000313" key="1">
    <source>
        <dbReference type="EMBL" id="KAL2044106.1"/>
    </source>
</evidence>
<dbReference type="EMBL" id="JBHFEH010000213">
    <property type="protein sequence ID" value="KAL2044106.1"/>
    <property type="molecule type" value="Genomic_DNA"/>
</dbReference>
<feature type="non-terminal residue" evidence="1">
    <location>
        <position position="96"/>
    </location>
</feature>
<keyword evidence="2" id="KW-1185">Reference proteome</keyword>
<reference evidence="1 2" key="1">
    <citation type="submission" date="2024-09" db="EMBL/GenBank/DDBJ databases">
        <title>Rethinking Asexuality: The Enigmatic Case of Functional Sexual Genes in Lepraria (Stereocaulaceae).</title>
        <authorList>
            <person name="Doellman M."/>
            <person name="Sun Y."/>
            <person name="Barcenas-Pena A."/>
            <person name="Lumbsch H.T."/>
            <person name="Grewe F."/>
        </authorList>
    </citation>
    <scope>NUCLEOTIDE SEQUENCE [LARGE SCALE GENOMIC DNA]</scope>
    <source>
        <strain evidence="1 2">Grewe 0041</strain>
    </source>
</reference>
<dbReference type="Proteomes" id="UP001590951">
    <property type="component" value="Unassembled WGS sequence"/>
</dbReference>